<dbReference type="EMBL" id="JBHTBW010000077">
    <property type="protein sequence ID" value="MFC7443085.1"/>
    <property type="molecule type" value="Genomic_DNA"/>
</dbReference>
<dbReference type="Proteomes" id="UP001596500">
    <property type="component" value="Unassembled WGS sequence"/>
</dbReference>
<evidence type="ECO:0000313" key="2">
    <source>
        <dbReference type="Proteomes" id="UP001596500"/>
    </source>
</evidence>
<sequence>MERVRFYEMDHEALLIEQGVSKEHILQMKEIKVKNHEPLFWKYHNGILTKETMLVPLEKIKGITRCSPGFSWWDHFILRKGDLVDSRMESLLSSLKKKGLEEFRNTFIDEKYKVSLFHFVDHDIYFVCNDGNHRTIWAKIVGAPFIMADIERYEFPKDEENIKLIESIHREYLNLLNSMNLVHSEGEVVYKDQHVLPFESFEITDWTNTEQIRLAKATYKCNVIELRELIDLYIKISVCGTLHRKIKLFLWKLYDKDTPPNTVIRLIKLGWNLDIETVLNRFERILDMLEHNVE</sequence>
<comment type="caution">
    <text evidence="1">The sequence shown here is derived from an EMBL/GenBank/DDBJ whole genome shotgun (WGS) entry which is preliminary data.</text>
</comment>
<proteinExistence type="predicted"/>
<protein>
    <submittedName>
        <fullName evidence="1">Uncharacterized protein</fullName>
    </submittedName>
</protein>
<keyword evidence="2" id="KW-1185">Reference proteome</keyword>
<name>A0ABW2RQ54_9BACL</name>
<gene>
    <name evidence="1" type="ORF">ACFQNG_18625</name>
</gene>
<reference evidence="2" key="1">
    <citation type="journal article" date="2019" name="Int. J. Syst. Evol. Microbiol.">
        <title>The Global Catalogue of Microorganisms (GCM) 10K type strain sequencing project: providing services to taxonomists for standard genome sequencing and annotation.</title>
        <authorList>
            <consortium name="The Broad Institute Genomics Platform"/>
            <consortium name="The Broad Institute Genome Sequencing Center for Infectious Disease"/>
            <person name="Wu L."/>
            <person name="Ma J."/>
        </authorList>
    </citation>
    <scope>NUCLEOTIDE SEQUENCE [LARGE SCALE GENOMIC DNA]</scope>
    <source>
        <strain evidence="2">CGMCC 1.12942</strain>
    </source>
</reference>
<dbReference type="RefSeq" id="WP_379867414.1">
    <property type="nucleotide sequence ID" value="NZ_JBHTBW010000077.1"/>
</dbReference>
<accession>A0ABW2RQ54</accession>
<organism evidence="1 2">
    <name type="scientific">Laceyella putida</name>
    <dbReference type="NCBI Taxonomy" id="110101"/>
    <lineage>
        <taxon>Bacteria</taxon>
        <taxon>Bacillati</taxon>
        <taxon>Bacillota</taxon>
        <taxon>Bacilli</taxon>
        <taxon>Bacillales</taxon>
        <taxon>Thermoactinomycetaceae</taxon>
        <taxon>Laceyella</taxon>
    </lineage>
</organism>
<evidence type="ECO:0000313" key="1">
    <source>
        <dbReference type="EMBL" id="MFC7443085.1"/>
    </source>
</evidence>